<evidence type="ECO:0000313" key="3">
    <source>
        <dbReference type="EnsemblMetazoa" id="Aqu2.1.40963_001"/>
    </source>
</evidence>
<feature type="region of interest" description="Disordered" evidence="2">
    <location>
        <begin position="725"/>
        <end position="755"/>
    </location>
</feature>
<feature type="compositionally biased region" description="Low complexity" evidence="2">
    <location>
        <begin position="728"/>
        <end position="742"/>
    </location>
</feature>
<protein>
    <submittedName>
        <fullName evidence="3">Uncharacterized protein</fullName>
    </submittedName>
</protein>
<feature type="region of interest" description="Disordered" evidence="2">
    <location>
        <begin position="882"/>
        <end position="917"/>
    </location>
</feature>
<dbReference type="InParanoid" id="A0A1X7VNK2"/>
<reference evidence="4" key="1">
    <citation type="journal article" date="2010" name="Nature">
        <title>The Amphimedon queenslandica genome and the evolution of animal complexity.</title>
        <authorList>
            <person name="Srivastava M."/>
            <person name="Simakov O."/>
            <person name="Chapman J."/>
            <person name="Fahey B."/>
            <person name="Gauthier M.E."/>
            <person name="Mitros T."/>
            <person name="Richards G.S."/>
            <person name="Conaco C."/>
            <person name="Dacre M."/>
            <person name="Hellsten U."/>
            <person name="Larroux C."/>
            <person name="Putnam N.H."/>
            <person name="Stanke M."/>
            <person name="Adamska M."/>
            <person name="Darling A."/>
            <person name="Degnan S.M."/>
            <person name="Oakley T.H."/>
            <person name="Plachetzki D.C."/>
            <person name="Zhai Y."/>
            <person name="Adamski M."/>
            <person name="Calcino A."/>
            <person name="Cummins S.F."/>
            <person name="Goodstein D.M."/>
            <person name="Harris C."/>
            <person name="Jackson D.J."/>
            <person name="Leys S.P."/>
            <person name="Shu S."/>
            <person name="Woodcroft B.J."/>
            <person name="Vervoort M."/>
            <person name="Kosik K.S."/>
            <person name="Manning G."/>
            <person name="Degnan B.M."/>
            <person name="Rokhsar D.S."/>
        </authorList>
    </citation>
    <scope>NUCLEOTIDE SEQUENCE [LARGE SCALE GENOMIC DNA]</scope>
</reference>
<evidence type="ECO:0000256" key="1">
    <source>
        <dbReference type="SAM" id="Coils"/>
    </source>
</evidence>
<proteinExistence type="predicted"/>
<dbReference type="PANTHER" id="PTHR46725">
    <property type="entry name" value="COILED-COIL DOMAIN-CONTAINING PROTEIN 57"/>
    <property type="match status" value="1"/>
</dbReference>
<keyword evidence="1" id="KW-0175">Coiled coil</keyword>
<dbReference type="EnsemblMetazoa" id="XM_020007978.1">
    <property type="protein sequence ID" value="XP_019863537.1"/>
    <property type="gene ID" value="LOC100638839"/>
</dbReference>
<feature type="region of interest" description="Disordered" evidence="2">
    <location>
        <begin position="583"/>
        <end position="602"/>
    </location>
</feature>
<dbReference type="GO" id="GO:0007020">
    <property type="term" value="P:microtubule nucleation"/>
    <property type="evidence" value="ECO:0007669"/>
    <property type="project" value="TreeGrafter"/>
</dbReference>
<feature type="coiled-coil region" evidence="1">
    <location>
        <begin position="620"/>
        <end position="647"/>
    </location>
</feature>
<feature type="coiled-coil region" evidence="1">
    <location>
        <begin position="83"/>
        <end position="171"/>
    </location>
</feature>
<organism evidence="3">
    <name type="scientific">Amphimedon queenslandica</name>
    <name type="common">Sponge</name>
    <dbReference type="NCBI Taxonomy" id="400682"/>
    <lineage>
        <taxon>Eukaryota</taxon>
        <taxon>Metazoa</taxon>
        <taxon>Porifera</taxon>
        <taxon>Demospongiae</taxon>
        <taxon>Heteroscleromorpha</taxon>
        <taxon>Haplosclerida</taxon>
        <taxon>Niphatidae</taxon>
        <taxon>Amphimedon</taxon>
    </lineage>
</organism>
<dbReference type="GO" id="GO:0005876">
    <property type="term" value="C:spindle microtubule"/>
    <property type="evidence" value="ECO:0007669"/>
    <property type="project" value="TreeGrafter"/>
</dbReference>
<feature type="compositionally biased region" description="Basic residues" evidence="2">
    <location>
        <begin position="899"/>
        <end position="908"/>
    </location>
</feature>
<dbReference type="Gene3D" id="1.20.5.340">
    <property type="match status" value="1"/>
</dbReference>
<evidence type="ECO:0000313" key="4">
    <source>
        <dbReference type="Proteomes" id="UP000007879"/>
    </source>
</evidence>
<dbReference type="KEGG" id="aqu:100638839"/>
<dbReference type="GO" id="GO:0005814">
    <property type="term" value="C:centriole"/>
    <property type="evidence" value="ECO:0007669"/>
    <property type="project" value="TreeGrafter"/>
</dbReference>
<dbReference type="GO" id="GO:0007099">
    <property type="term" value="P:centriole replication"/>
    <property type="evidence" value="ECO:0007669"/>
    <property type="project" value="TreeGrafter"/>
</dbReference>
<name>A0A1X7VNK2_AMPQE</name>
<feature type="coiled-coil region" evidence="1">
    <location>
        <begin position="5"/>
        <end position="54"/>
    </location>
</feature>
<dbReference type="OrthoDB" id="568502at2759"/>
<dbReference type="InterPro" id="IPR042481">
    <property type="entry name" value="CCDC57"/>
</dbReference>
<dbReference type="Proteomes" id="UP000007879">
    <property type="component" value="Unassembled WGS sequence"/>
</dbReference>
<feature type="coiled-coil region" evidence="1">
    <location>
        <begin position="308"/>
        <end position="420"/>
    </location>
</feature>
<reference evidence="3" key="2">
    <citation type="submission" date="2017-05" db="UniProtKB">
        <authorList>
            <consortium name="EnsemblMetazoa"/>
        </authorList>
    </citation>
    <scope>IDENTIFICATION</scope>
</reference>
<feature type="region of interest" description="Disordered" evidence="2">
    <location>
        <begin position="777"/>
        <end position="814"/>
    </location>
</feature>
<dbReference type="GO" id="GO:0045931">
    <property type="term" value="P:positive regulation of mitotic cell cycle"/>
    <property type="evidence" value="ECO:0007669"/>
    <property type="project" value="TreeGrafter"/>
</dbReference>
<feature type="coiled-coil region" evidence="1">
    <location>
        <begin position="679"/>
        <end position="706"/>
    </location>
</feature>
<accession>A0A1X7VNK2</accession>
<dbReference type="GO" id="GO:0034451">
    <property type="term" value="C:centriolar satellite"/>
    <property type="evidence" value="ECO:0007669"/>
    <property type="project" value="TreeGrafter"/>
</dbReference>
<dbReference type="EnsemblMetazoa" id="Aqu2.1.40963_001">
    <property type="protein sequence ID" value="Aqu2.1.40963_001"/>
    <property type="gene ID" value="Aqu2.1.40963"/>
</dbReference>
<gene>
    <name evidence="3" type="primary">100638839</name>
</gene>
<dbReference type="AlphaFoldDB" id="A0A1X7VNK2"/>
<keyword evidence="4" id="KW-1185">Reference proteome</keyword>
<dbReference type="GO" id="GO:0060271">
    <property type="term" value="P:cilium assembly"/>
    <property type="evidence" value="ECO:0007669"/>
    <property type="project" value="TreeGrafter"/>
</dbReference>
<sequence>MEMAVPQLQELAQKKEEELQKIREQQAQALETALKTIEEELEEERGKRKALEDDFKYNLGLIEQRDQELLQYETVFQQLKKVIDSHVAELSDLHVQIDELQNKLKQESLEKGQLKQYYIQRIEQQQCHMDQYCKTKDKEIAEQRLEYEQLQKKLQQRLLQIEEELESERQQMTIQHEDKLKSQGQDFQKKLDEMAAGLLSKESHIRQLQRELSTLQSCRDETQQKASSVEERVKELEVQLRDKDWEHTDSISTLEARISELEGQLTHAEATNKTIRRDYDIRRVELERLSKEKETALQTAKECHRVHESELEKQLAEMRATLEQTEIEGRRKEWTHKDQLTEKDISIEKLQSELMRTREEGERLTAQHAQDKVQADLRLQSLEDSYDKIKNDLHARIQDLERYKHELNLSNERERSLERSKNQMELDWQVRLEEMERSQYGRQEELLKTLTKAKDEALVYCKQVEEKLIERVRVCESLRQERDIALDALKKKGLTQISHEILQGRGSTTNIESLQCQNEELREVIKHMRNEMEKLAAASDDLECNEQLQREDKKDGHCSRSYVKYIERELGRLKQENQKLQEVSSAFSKKPPAVPTKRPKTDPQVSQALKTAVASFQKEKATYEFDLAQLRSRVRQLESSMSIKQEQVYMEKALQVPPDKVRQKLLQATQVIIQLVKEREEWKIKEEELTTLVNQLQQSIRQNEEESLVVSHTEQENIPPSHEMKAESFSSSVPGNVSSLQSKTHQKSIPIPSGHMSSYEGLSKLLKSRPLSCRLNIPEILTPQRPVQDPLSPKRKPSPDPVPATAHDSVSLSPLRFSDSSYSSGMQGLQKALQLMDGATVSPTLPSFSHSCKSSTPLKDRVDDDEIKEDTGAALMMVEGRKVPQSITRKSKVTYAAPRLKKSSKPKIRNYNNKDDL</sequence>
<feature type="coiled-coil region" evidence="1">
    <location>
        <begin position="205"/>
        <end position="278"/>
    </location>
</feature>
<dbReference type="PANTHER" id="PTHR46725:SF1">
    <property type="entry name" value="COILED-COIL DOMAIN-CONTAINING PROTEIN 57"/>
    <property type="match status" value="1"/>
</dbReference>
<evidence type="ECO:0000256" key="2">
    <source>
        <dbReference type="SAM" id="MobiDB-lite"/>
    </source>
</evidence>